<dbReference type="AlphaFoldDB" id="C7YJJ3"/>
<dbReference type="Proteomes" id="UP000005206">
    <property type="component" value="Chromosome 1"/>
</dbReference>
<accession>C7YJJ3</accession>
<evidence type="ECO:0000256" key="1">
    <source>
        <dbReference type="SAM" id="MobiDB-lite"/>
    </source>
</evidence>
<dbReference type="RefSeq" id="XP_003054699.1">
    <property type="nucleotide sequence ID" value="XM_003054653.1"/>
</dbReference>
<evidence type="ECO:0000313" key="2">
    <source>
        <dbReference type="EMBL" id="EEU48986.1"/>
    </source>
</evidence>
<proteinExistence type="predicted"/>
<dbReference type="InParanoid" id="C7YJJ3"/>
<sequence length="237" mass="26807">MRSQELEAELAPIKMEIDLSEYAVPIDNLLEPWMADKALDMMEAHVVQRAGATLGYLYHILVEECIAELEDQCEQAKARAKNDSKGEQIPVLATQEPQEERVESQRRKEKTRPAQPSALNVAINPPAEQAQEPAQIPETLSVSDSTMNILMKIFKKSEARGAVSWVSFEAAMADLDFSAHSKYSSVYSFWPPEFIAICRSVTIHRPHNGQVEGVRLSILSLRLKRTYEWSEQTFKFA</sequence>
<feature type="region of interest" description="Disordered" evidence="1">
    <location>
        <begin position="80"/>
        <end position="120"/>
    </location>
</feature>
<organism evidence="2 3">
    <name type="scientific">Fusarium vanettenii (strain ATCC MYA-4622 / CBS 123669 / FGSC 9596 / NRRL 45880 / 77-13-4)</name>
    <name type="common">Fusarium solani subsp. pisi</name>
    <dbReference type="NCBI Taxonomy" id="660122"/>
    <lineage>
        <taxon>Eukaryota</taxon>
        <taxon>Fungi</taxon>
        <taxon>Dikarya</taxon>
        <taxon>Ascomycota</taxon>
        <taxon>Pezizomycotina</taxon>
        <taxon>Sordariomycetes</taxon>
        <taxon>Hypocreomycetidae</taxon>
        <taxon>Hypocreales</taxon>
        <taxon>Nectriaceae</taxon>
        <taxon>Fusarium</taxon>
        <taxon>Fusarium solani species complex</taxon>
        <taxon>Fusarium vanettenii</taxon>
    </lineage>
</organism>
<evidence type="ECO:0000313" key="3">
    <source>
        <dbReference type="Proteomes" id="UP000005206"/>
    </source>
</evidence>
<dbReference type="OMA" id="ITWIGFE"/>
<dbReference type="eggNOG" id="ENOG502SJ1Z">
    <property type="taxonomic scope" value="Eukaryota"/>
</dbReference>
<dbReference type="EMBL" id="GG698896">
    <property type="protein sequence ID" value="EEU48986.1"/>
    <property type="molecule type" value="Genomic_DNA"/>
</dbReference>
<reference evidence="2 3" key="1">
    <citation type="journal article" date="2009" name="PLoS Genet.">
        <title>The genome of Nectria haematococca: contribution of supernumerary chromosomes to gene expansion.</title>
        <authorList>
            <person name="Coleman J.J."/>
            <person name="Rounsley S.D."/>
            <person name="Rodriguez-Carres M."/>
            <person name="Kuo A."/>
            <person name="Wasmann C.C."/>
            <person name="Grimwood J."/>
            <person name="Schmutz J."/>
            <person name="Taga M."/>
            <person name="White G.J."/>
            <person name="Zhou S."/>
            <person name="Schwartz D.C."/>
            <person name="Freitag M."/>
            <person name="Ma L.J."/>
            <person name="Danchin E.G."/>
            <person name="Henrissat B."/>
            <person name="Coutinho P.M."/>
            <person name="Nelson D.R."/>
            <person name="Straney D."/>
            <person name="Napoli C.A."/>
            <person name="Barker B.M."/>
            <person name="Gribskov M."/>
            <person name="Rep M."/>
            <person name="Kroken S."/>
            <person name="Molnar I."/>
            <person name="Rensing C."/>
            <person name="Kennell J.C."/>
            <person name="Zamora J."/>
            <person name="Farman M.L."/>
            <person name="Selker E.U."/>
            <person name="Salamov A."/>
            <person name="Shapiro H."/>
            <person name="Pangilinan J."/>
            <person name="Lindquist E."/>
            <person name="Lamers C."/>
            <person name="Grigoriev I.V."/>
            <person name="Geiser D.M."/>
            <person name="Covert S.F."/>
            <person name="Temporini E."/>
            <person name="Vanetten H.D."/>
        </authorList>
    </citation>
    <scope>NUCLEOTIDE SEQUENCE [LARGE SCALE GENOMIC DNA]</scope>
    <source>
        <strain evidence="3">ATCC MYA-4622 / CBS 123669 / FGSC 9596 / NRRL 45880 / 77-13-4</strain>
    </source>
</reference>
<dbReference type="PANTHER" id="PTHR40788:SF1">
    <property type="entry name" value="IPA PROTEIN"/>
    <property type="match status" value="1"/>
</dbReference>
<dbReference type="VEuPathDB" id="FungiDB:NECHADRAFT_75698"/>
<dbReference type="GeneID" id="9676620"/>
<gene>
    <name evidence="2" type="ORF">NECHADRAFT_75698</name>
</gene>
<dbReference type="KEGG" id="nhe:NECHADRAFT_75698"/>
<dbReference type="HOGENOM" id="CLU_1111402_0_0_1"/>
<name>C7YJJ3_FUSV7</name>
<protein>
    <submittedName>
        <fullName evidence="2">Uncharacterized protein</fullName>
    </submittedName>
</protein>
<dbReference type="PANTHER" id="PTHR40788">
    <property type="entry name" value="CLR5 DOMAIN-CONTAINING PROTEIN-RELATED"/>
    <property type="match status" value="1"/>
</dbReference>
<keyword evidence="3" id="KW-1185">Reference proteome</keyword>
<dbReference type="OrthoDB" id="2922289at2759"/>